<dbReference type="HAMAP" id="MF_01915">
    <property type="entry name" value="LPS_assembly_LptC"/>
    <property type="match status" value="1"/>
</dbReference>
<keyword evidence="9" id="KW-1185">Reference proteome</keyword>
<dbReference type="GO" id="GO:0005886">
    <property type="term" value="C:plasma membrane"/>
    <property type="evidence" value="ECO:0007669"/>
    <property type="project" value="UniProtKB-SubCell"/>
</dbReference>
<dbReference type="InterPro" id="IPR052363">
    <property type="entry name" value="LPS_export_LptC"/>
</dbReference>
<dbReference type="PANTHER" id="PTHR37481:SF1">
    <property type="entry name" value="LIPOPOLYSACCHARIDE EXPORT SYSTEM PROTEIN LPTC"/>
    <property type="match status" value="1"/>
</dbReference>
<evidence type="ECO:0000256" key="1">
    <source>
        <dbReference type="ARBA" id="ARBA00022475"/>
    </source>
</evidence>
<dbReference type="GO" id="GO:0030288">
    <property type="term" value="C:outer membrane-bounded periplasmic space"/>
    <property type="evidence" value="ECO:0007669"/>
    <property type="project" value="TreeGrafter"/>
</dbReference>
<comment type="function">
    <text evidence="6">Involved in the assembly of lipopolysaccharide (LPS). Required for the translocation of LPS from the inner membrane to the outer membrane. Facilitates the transfer of LPS from the inner membrane to the periplasmic protein LptA. Could be a docking site for LptA.</text>
</comment>
<evidence type="ECO:0000256" key="3">
    <source>
        <dbReference type="ARBA" id="ARBA00022692"/>
    </source>
</evidence>
<dbReference type="NCBIfam" id="TIGR04409">
    <property type="entry name" value="LptC_YrbK"/>
    <property type="match status" value="1"/>
</dbReference>
<dbReference type="GO" id="GO:0043165">
    <property type="term" value="P:Gram-negative-bacterium-type cell outer membrane assembly"/>
    <property type="evidence" value="ECO:0007669"/>
    <property type="project" value="UniProtKB-UniRule"/>
</dbReference>
<keyword evidence="2 6" id="KW-0997">Cell inner membrane</keyword>
<proteinExistence type="inferred from homology"/>
<organism evidence="8 9">
    <name type="scientific">Orbus hercynius</name>
    <dbReference type="NCBI Taxonomy" id="593135"/>
    <lineage>
        <taxon>Bacteria</taxon>
        <taxon>Pseudomonadati</taxon>
        <taxon>Pseudomonadota</taxon>
        <taxon>Gammaproteobacteria</taxon>
        <taxon>Orbales</taxon>
        <taxon>Orbaceae</taxon>
        <taxon>Orbus</taxon>
    </lineage>
</organism>
<protein>
    <recommendedName>
        <fullName evidence="6 7">Lipopolysaccharide export system protein LptC</fullName>
    </recommendedName>
</protein>
<dbReference type="Proteomes" id="UP000278542">
    <property type="component" value="Unassembled WGS sequence"/>
</dbReference>
<dbReference type="AlphaFoldDB" id="A0A495RFH2"/>
<dbReference type="PIRSF" id="PIRSF028513">
    <property type="entry name" value="LptC"/>
    <property type="match status" value="1"/>
</dbReference>
<reference evidence="8 9" key="1">
    <citation type="submission" date="2018-10" db="EMBL/GenBank/DDBJ databases">
        <title>Genomic Encyclopedia of Type Strains, Phase IV (KMG-IV): sequencing the most valuable type-strain genomes for metagenomic binning, comparative biology and taxonomic classification.</title>
        <authorList>
            <person name="Goeker M."/>
        </authorList>
    </citation>
    <scope>NUCLEOTIDE SEQUENCE [LARGE SCALE GENOMIC DNA]</scope>
    <source>
        <strain evidence="8 9">DSM 22228</strain>
    </source>
</reference>
<dbReference type="InterPro" id="IPR026265">
    <property type="entry name" value="LptC"/>
</dbReference>
<comment type="subcellular location">
    <subcellularLocation>
        <location evidence="6">Cell inner membrane</location>
        <topology evidence="6">Single-pass membrane protein</topology>
    </subcellularLocation>
</comment>
<evidence type="ECO:0000313" key="8">
    <source>
        <dbReference type="EMBL" id="RKS86020.1"/>
    </source>
</evidence>
<accession>A0A495RFH2</accession>
<dbReference type="EMBL" id="RBWY01000002">
    <property type="protein sequence ID" value="RKS86020.1"/>
    <property type="molecule type" value="Genomic_DNA"/>
</dbReference>
<name>A0A495RFH2_9GAMM</name>
<gene>
    <name evidence="6" type="primary">lptC</name>
    <name evidence="8" type="ORF">DES39_1439</name>
</gene>
<keyword evidence="1 6" id="KW-1003">Cell membrane</keyword>
<dbReference type="Pfam" id="PF06835">
    <property type="entry name" value="LptC"/>
    <property type="match status" value="1"/>
</dbReference>
<dbReference type="OrthoDB" id="5659892at2"/>
<comment type="function">
    <text evidence="7">Required for the translocation of lipopolysaccharide (LPS) from the inner membrane to the outer membrane.</text>
</comment>
<evidence type="ECO:0000256" key="2">
    <source>
        <dbReference type="ARBA" id="ARBA00022519"/>
    </source>
</evidence>
<keyword evidence="4 6" id="KW-1133">Transmembrane helix</keyword>
<feature type="transmembrane region" description="Helical" evidence="6">
    <location>
        <begin position="5"/>
        <end position="21"/>
    </location>
</feature>
<dbReference type="GO" id="GO:0015221">
    <property type="term" value="F:lipopolysaccharide transmembrane transporter activity"/>
    <property type="evidence" value="ECO:0007669"/>
    <property type="project" value="InterPro"/>
</dbReference>
<dbReference type="GO" id="GO:0017089">
    <property type="term" value="F:glycolipid transfer activity"/>
    <property type="evidence" value="ECO:0007669"/>
    <property type="project" value="TreeGrafter"/>
</dbReference>
<evidence type="ECO:0000256" key="5">
    <source>
        <dbReference type="ARBA" id="ARBA00023136"/>
    </source>
</evidence>
<comment type="caution">
    <text evidence="8">The sequence shown here is derived from an EMBL/GenBank/DDBJ whole genome shotgun (WGS) entry which is preliminary data.</text>
</comment>
<dbReference type="RefSeq" id="WP_121145100.1">
    <property type="nucleotide sequence ID" value="NZ_RBWY01000002.1"/>
</dbReference>
<evidence type="ECO:0000313" key="9">
    <source>
        <dbReference type="Proteomes" id="UP000278542"/>
    </source>
</evidence>
<dbReference type="InterPro" id="IPR010664">
    <property type="entry name" value="LipoPS_assembly_LptC-rel"/>
</dbReference>
<evidence type="ECO:0000256" key="4">
    <source>
        <dbReference type="ARBA" id="ARBA00022989"/>
    </source>
</evidence>
<comment type="similarity">
    <text evidence="6 7">Belongs to the LptC family.</text>
</comment>
<dbReference type="PANTHER" id="PTHR37481">
    <property type="entry name" value="LIPOPOLYSACCHARIDE EXPORT SYSTEM PROTEIN LPTC"/>
    <property type="match status" value="1"/>
</dbReference>
<evidence type="ECO:0000256" key="7">
    <source>
        <dbReference type="PIRNR" id="PIRNR028513"/>
    </source>
</evidence>
<dbReference type="Gene3D" id="2.60.450.10">
    <property type="entry name" value="Lipopolysaccharide (LPS) transport protein A like domain"/>
    <property type="match status" value="1"/>
</dbReference>
<keyword evidence="5 6" id="KW-0472">Membrane</keyword>
<comment type="subunit">
    <text evidence="6">Component of the lipopolysaccharide transport and assembly complex. Interacts with LptA and the LptBFG transporter complex.</text>
</comment>
<evidence type="ECO:0000256" key="6">
    <source>
        <dbReference type="HAMAP-Rule" id="MF_01915"/>
    </source>
</evidence>
<keyword evidence="3 6" id="KW-0812">Transmembrane</keyword>
<sequence length="194" mass="22093">MKKKNIIYILLIILIIGIYYYQREESNANLVETIDLATQPIYQSDRMETTIYDPVGNLSYKIIASQVKHFDSQGETLFQMPNITLYNRDVIETWHISANQSTLTRDKLLYLEGNVILQNILPDSQLQKIITDNATVDLTTQVVTSKDFVTIEGTNFTSTGTGLFGNLRNKTADILENVKTYYNTPNIQTQSPTN</sequence>